<evidence type="ECO:0000256" key="1">
    <source>
        <dbReference type="ARBA" id="ARBA00004651"/>
    </source>
</evidence>
<evidence type="ECO:0000313" key="9">
    <source>
        <dbReference type="Proteomes" id="UP000266273"/>
    </source>
</evidence>
<keyword evidence="5 6" id="KW-0472">Membrane</keyword>
<dbReference type="PANTHER" id="PTHR42709:SF6">
    <property type="entry name" value="UNDECAPRENYL PHOSPHATE TRANSPORTER A"/>
    <property type="match status" value="1"/>
</dbReference>
<dbReference type="GO" id="GO:0005886">
    <property type="term" value="C:plasma membrane"/>
    <property type="evidence" value="ECO:0007669"/>
    <property type="project" value="UniProtKB-SubCell"/>
</dbReference>
<keyword evidence="4 6" id="KW-1133">Transmembrane helix</keyword>
<name>A0A397Q6Y0_9HYPH</name>
<dbReference type="PANTHER" id="PTHR42709">
    <property type="entry name" value="ALKALINE PHOSPHATASE LIKE PROTEIN"/>
    <property type="match status" value="1"/>
</dbReference>
<feature type="transmembrane region" description="Helical" evidence="6">
    <location>
        <begin position="12"/>
        <end position="32"/>
    </location>
</feature>
<dbReference type="Pfam" id="PF09335">
    <property type="entry name" value="VTT_dom"/>
    <property type="match status" value="1"/>
</dbReference>
<evidence type="ECO:0000256" key="4">
    <source>
        <dbReference type="ARBA" id="ARBA00022989"/>
    </source>
</evidence>
<dbReference type="Proteomes" id="UP000266273">
    <property type="component" value="Unassembled WGS sequence"/>
</dbReference>
<gene>
    <name evidence="8" type="ORF">BXY53_0611</name>
</gene>
<feature type="transmembrane region" description="Helical" evidence="6">
    <location>
        <begin position="175"/>
        <end position="197"/>
    </location>
</feature>
<feature type="domain" description="VTT" evidence="7">
    <location>
        <begin position="35"/>
        <end position="155"/>
    </location>
</feature>
<reference evidence="8 9" key="1">
    <citation type="submission" date="2018-08" db="EMBL/GenBank/DDBJ databases">
        <title>Genomic Encyclopedia of Archaeal and Bacterial Type Strains, Phase II (KMG-II): from individual species to whole genera.</title>
        <authorList>
            <person name="Goeker M."/>
        </authorList>
    </citation>
    <scope>NUCLEOTIDE SEQUENCE [LARGE SCALE GENOMIC DNA]</scope>
    <source>
        <strain evidence="8 9">DSM 5002</strain>
    </source>
</reference>
<feature type="transmembrane region" description="Helical" evidence="6">
    <location>
        <begin position="139"/>
        <end position="163"/>
    </location>
</feature>
<proteinExistence type="predicted"/>
<dbReference type="InterPro" id="IPR032816">
    <property type="entry name" value="VTT_dom"/>
</dbReference>
<feature type="transmembrane region" description="Helical" evidence="6">
    <location>
        <begin position="52"/>
        <end position="76"/>
    </location>
</feature>
<keyword evidence="3 6" id="KW-0812">Transmembrane</keyword>
<dbReference type="RefSeq" id="WP_170144317.1">
    <property type="nucleotide sequence ID" value="NZ_QXDF01000001.1"/>
</dbReference>
<dbReference type="InterPro" id="IPR051311">
    <property type="entry name" value="DedA_domain"/>
</dbReference>
<keyword evidence="9" id="KW-1185">Reference proteome</keyword>
<evidence type="ECO:0000256" key="6">
    <source>
        <dbReference type="SAM" id="Phobius"/>
    </source>
</evidence>
<comment type="caution">
    <text evidence="8">The sequence shown here is derived from an EMBL/GenBank/DDBJ whole genome shotgun (WGS) entry which is preliminary data.</text>
</comment>
<evidence type="ECO:0000256" key="3">
    <source>
        <dbReference type="ARBA" id="ARBA00022692"/>
    </source>
</evidence>
<dbReference type="EMBL" id="QXDF01000001">
    <property type="protein sequence ID" value="RIA55545.1"/>
    <property type="molecule type" value="Genomic_DNA"/>
</dbReference>
<accession>A0A397Q6Y0</accession>
<sequence length="206" mass="22352">MISADLSSIEPFLYQYGAFTVFASVLLEKIGGPTPAETLLVVAALLSTSQSFWVWHVILAGWLGGAAGGIIAYVIGRYGGLPALKRYGHRLRITPARIEETQRRLRGNGMKLVFFAQFFPFLRQMKGVAAGAADMSWPAFLIANLLGSGLWALVWGGGAYVLGQRISGLQAFVNEHALVILAVPFLLALLVAAWVYWRSRRGAKAS</sequence>
<keyword evidence="2" id="KW-1003">Cell membrane</keyword>
<comment type="subcellular location">
    <subcellularLocation>
        <location evidence="1">Cell membrane</location>
        <topology evidence="1">Multi-pass membrane protein</topology>
    </subcellularLocation>
</comment>
<evidence type="ECO:0000313" key="8">
    <source>
        <dbReference type="EMBL" id="RIA55545.1"/>
    </source>
</evidence>
<protein>
    <submittedName>
        <fullName evidence="8">Membrane protein DedA with SNARE-associated domain</fullName>
    </submittedName>
</protein>
<organism evidence="8 9">
    <name type="scientific">Dichotomicrobium thermohalophilum</name>
    <dbReference type="NCBI Taxonomy" id="933063"/>
    <lineage>
        <taxon>Bacteria</taxon>
        <taxon>Pseudomonadati</taxon>
        <taxon>Pseudomonadota</taxon>
        <taxon>Alphaproteobacteria</taxon>
        <taxon>Hyphomicrobiales</taxon>
        <taxon>Hyphomicrobiaceae</taxon>
        <taxon>Dichotomicrobium</taxon>
    </lineage>
</organism>
<evidence type="ECO:0000259" key="7">
    <source>
        <dbReference type="Pfam" id="PF09335"/>
    </source>
</evidence>
<evidence type="ECO:0000256" key="5">
    <source>
        <dbReference type="ARBA" id="ARBA00023136"/>
    </source>
</evidence>
<evidence type="ECO:0000256" key="2">
    <source>
        <dbReference type="ARBA" id="ARBA00022475"/>
    </source>
</evidence>
<dbReference type="AlphaFoldDB" id="A0A397Q6Y0"/>